<evidence type="ECO:0000256" key="4">
    <source>
        <dbReference type="ARBA" id="ARBA00022764"/>
    </source>
</evidence>
<evidence type="ECO:0000259" key="7">
    <source>
        <dbReference type="Pfam" id="PF00345"/>
    </source>
</evidence>
<dbReference type="InterPro" id="IPR036316">
    <property type="entry name" value="Pili_assmbl_chap_C_dom_sf"/>
</dbReference>
<evidence type="ECO:0000256" key="3">
    <source>
        <dbReference type="ARBA" id="ARBA00022729"/>
    </source>
</evidence>
<proteinExistence type="inferred from homology"/>
<reference evidence="10" key="1">
    <citation type="submission" date="2016-07" db="EMBL/GenBank/DDBJ databases">
        <authorList>
            <person name="Florea S."/>
            <person name="Webb J.S."/>
            <person name="Jaromczyk J."/>
            <person name="Schardl C.L."/>
        </authorList>
    </citation>
    <scope>NUCLEOTIDE SEQUENCE [LARGE SCALE GENOMIC DNA]</scope>
    <source>
        <strain evidence="10">1YdBTEX2</strain>
    </source>
</reference>
<feature type="signal peptide" evidence="6">
    <location>
        <begin position="1"/>
        <end position="28"/>
    </location>
</feature>
<dbReference type="InterPro" id="IPR050643">
    <property type="entry name" value="Periplasmic_pilus_chap"/>
</dbReference>
<comment type="subcellular location">
    <subcellularLocation>
        <location evidence="1">Periplasm</location>
    </subcellularLocation>
</comment>
<dbReference type="PRINTS" id="PR00969">
    <property type="entry name" value="CHAPERONPILI"/>
</dbReference>
<dbReference type="SUPFAM" id="SSF49354">
    <property type="entry name" value="PapD-like"/>
    <property type="match status" value="1"/>
</dbReference>
<dbReference type="PANTHER" id="PTHR30251:SF2">
    <property type="entry name" value="FIMBRIAL CHAPERONE YADV-RELATED"/>
    <property type="match status" value="1"/>
</dbReference>
<keyword evidence="5" id="KW-0143">Chaperone</keyword>
<evidence type="ECO:0000256" key="2">
    <source>
        <dbReference type="ARBA" id="ARBA00007399"/>
    </source>
</evidence>
<sequence length="253" mass="27223">MTTFIFRSLAVQVMLVTACLGFSLSAQAAISLSGTRLIFEGKNKEASIIVRNEGSKVLVQSWIESNTPGDSGELPFAVTPPLAKMQPNGQQLLRVLYAGKSDLPTNKETVLWLNVQEVPEQVEGENTLQLAIRQRIKLFYRPAGISGTAADAATGLTWQLVQQAGKPALRVVNSSAFHVPINTVDLSAMAQQEKLSTPFMIAPGETHYLTLKNAGISPQARLSFKAVNDYGGVDTFNAQLVSGTPVQAQRATP</sequence>
<dbReference type="InterPro" id="IPR016147">
    <property type="entry name" value="Pili_assmbl_chaperone_N"/>
</dbReference>
<dbReference type="GO" id="GO:0071555">
    <property type="term" value="P:cell wall organization"/>
    <property type="evidence" value="ECO:0007669"/>
    <property type="project" value="InterPro"/>
</dbReference>
<dbReference type="Gene3D" id="2.60.40.10">
    <property type="entry name" value="Immunoglobulins"/>
    <property type="match status" value="2"/>
</dbReference>
<dbReference type="InterPro" id="IPR013783">
    <property type="entry name" value="Ig-like_fold"/>
</dbReference>
<dbReference type="Pfam" id="PF00345">
    <property type="entry name" value="PapD_N"/>
    <property type="match status" value="1"/>
</dbReference>
<dbReference type="EMBL" id="LT599583">
    <property type="protein sequence ID" value="SBW80919.1"/>
    <property type="molecule type" value="Genomic_DNA"/>
</dbReference>
<name>A0A1D3JXV0_PSEVE</name>
<evidence type="ECO:0000256" key="5">
    <source>
        <dbReference type="ARBA" id="ARBA00023186"/>
    </source>
</evidence>
<dbReference type="AlphaFoldDB" id="A0A1D3JXV0"/>
<accession>A0A1D3JXV0</accession>
<protein>
    <recommendedName>
        <fullName evidence="11">Pilus assembly protein</fullName>
    </recommendedName>
</protein>
<dbReference type="PROSITE" id="PS51257">
    <property type="entry name" value="PROKAR_LIPOPROTEIN"/>
    <property type="match status" value="1"/>
</dbReference>
<feature type="chain" id="PRO_5008916257" description="Pilus assembly protein" evidence="6">
    <location>
        <begin position="29"/>
        <end position="253"/>
    </location>
</feature>
<dbReference type="PANTHER" id="PTHR30251">
    <property type="entry name" value="PILUS ASSEMBLY CHAPERONE"/>
    <property type="match status" value="1"/>
</dbReference>
<evidence type="ECO:0000313" key="9">
    <source>
        <dbReference type="EMBL" id="SBW80919.1"/>
    </source>
</evidence>
<feature type="domain" description="Pili assembly chaperone N-terminal" evidence="7">
    <location>
        <begin position="30"/>
        <end position="145"/>
    </location>
</feature>
<keyword evidence="4" id="KW-0574">Periplasm</keyword>
<comment type="similarity">
    <text evidence="2">Belongs to the periplasmic pilus chaperone family.</text>
</comment>
<feature type="domain" description="Pili assembly chaperone C-terminal" evidence="8">
    <location>
        <begin position="171"/>
        <end position="234"/>
    </location>
</feature>
<dbReference type="GO" id="GO:0030288">
    <property type="term" value="C:outer membrane-bounded periplasmic space"/>
    <property type="evidence" value="ECO:0007669"/>
    <property type="project" value="InterPro"/>
</dbReference>
<evidence type="ECO:0000313" key="10">
    <source>
        <dbReference type="Proteomes" id="UP000245431"/>
    </source>
</evidence>
<dbReference type="SUPFAM" id="SSF49584">
    <property type="entry name" value="Periplasmic chaperone C-domain"/>
    <property type="match status" value="1"/>
</dbReference>
<dbReference type="Pfam" id="PF02753">
    <property type="entry name" value="PapD_C"/>
    <property type="match status" value="1"/>
</dbReference>
<gene>
    <name evidence="9" type="ORF">PVE_R1G3035</name>
</gene>
<dbReference type="InterPro" id="IPR008962">
    <property type="entry name" value="PapD-like_sf"/>
</dbReference>
<evidence type="ECO:0000259" key="8">
    <source>
        <dbReference type="Pfam" id="PF02753"/>
    </source>
</evidence>
<dbReference type="RefSeq" id="WP_026139932.1">
    <property type="nucleotide sequence ID" value="NZ_AOUH01000016.1"/>
</dbReference>
<organism evidence="9 10">
    <name type="scientific">Pseudomonas veronii 1YdBTEX2</name>
    <dbReference type="NCBI Taxonomy" id="1295141"/>
    <lineage>
        <taxon>Bacteria</taxon>
        <taxon>Pseudomonadati</taxon>
        <taxon>Pseudomonadota</taxon>
        <taxon>Gammaproteobacteria</taxon>
        <taxon>Pseudomonadales</taxon>
        <taxon>Pseudomonadaceae</taxon>
        <taxon>Pseudomonas</taxon>
    </lineage>
</organism>
<dbReference type="InterPro" id="IPR001829">
    <property type="entry name" value="Pili_assmbl_chaperone_bac"/>
</dbReference>
<keyword evidence="3 6" id="KW-0732">Signal</keyword>
<dbReference type="InterPro" id="IPR016148">
    <property type="entry name" value="Pili_assmbl_chaperone_C"/>
</dbReference>
<dbReference type="Proteomes" id="UP000245431">
    <property type="component" value="Chromosome PVE_r1"/>
</dbReference>
<evidence type="ECO:0000256" key="1">
    <source>
        <dbReference type="ARBA" id="ARBA00004418"/>
    </source>
</evidence>
<evidence type="ECO:0008006" key="11">
    <source>
        <dbReference type="Google" id="ProtNLM"/>
    </source>
</evidence>
<evidence type="ECO:0000256" key="6">
    <source>
        <dbReference type="SAM" id="SignalP"/>
    </source>
</evidence>